<evidence type="ECO:0000256" key="6">
    <source>
        <dbReference type="SAM" id="MobiDB-lite"/>
    </source>
</evidence>
<gene>
    <name evidence="8" type="ORF">MELIAE_LOCUS8939</name>
</gene>
<feature type="domain" description="DBC1/CARP1 catalytically inactive NUDIX hydrolase" evidence="7">
    <location>
        <begin position="401"/>
        <end position="533"/>
    </location>
</feature>
<dbReference type="InterPro" id="IPR036361">
    <property type="entry name" value="SAP_dom_sf"/>
</dbReference>
<feature type="coiled-coil region" evidence="5">
    <location>
        <begin position="914"/>
        <end position="976"/>
    </location>
</feature>
<dbReference type="Pfam" id="PF14443">
    <property type="entry name" value="DBC1"/>
    <property type="match status" value="1"/>
</dbReference>
<evidence type="ECO:0000256" key="5">
    <source>
        <dbReference type="SAM" id="Coils"/>
    </source>
</evidence>
<feature type="region of interest" description="Disordered" evidence="6">
    <location>
        <begin position="725"/>
        <end position="783"/>
    </location>
</feature>
<dbReference type="GO" id="GO:0005737">
    <property type="term" value="C:cytoplasm"/>
    <property type="evidence" value="ECO:0007669"/>
    <property type="project" value="UniProtKB-SubCell"/>
</dbReference>
<evidence type="ECO:0000256" key="2">
    <source>
        <dbReference type="ARBA" id="ARBA00022490"/>
    </source>
</evidence>
<keyword evidence="2" id="KW-0963">Cytoplasm</keyword>
<evidence type="ECO:0000256" key="4">
    <source>
        <dbReference type="ARBA" id="ARBA00023054"/>
    </source>
</evidence>
<evidence type="ECO:0000256" key="1">
    <source>
        <dbReference type="ARBA" id="ARBA00004496"/>
    </source>
</evidence>
<sequence length="1022" mass="117524">MNQFSNKTTPWAGSNTSPNLVKQGNSIQSSIINQGLGNINTTGMIQFQQQQPQQCFQNSIGLGQQNISLGLQQIANNAINTANLNSQIASNPLFQVPTVSYPNPRGLNPTAFQTQSISSVPLAQISGTKQRFFTGTVTKVHDNFGFVDEDVFFQTNNCVKGSNPLIGDRVLVEATYNPSMPFKWNATRIQVLPATNQTKGQFNSKNYSNNYKSVPPPIERLGQTIRLKGNICGKGRDLSIERDDEIERKRRRQERVMDWVREEKKSPICRSRSPKLKRRSRIVPRYMVLIPKIALDVSQANVLEIRRRYSNMYIPSDFFISNFRWVDAFPPDQPFTLNKPCLFHIMREIEPIADKDAIIEPPDADYIFSAKVMLMSVPGMEELLKKCCATAEDKDNEEKDFVHPTRLISFLVGLRGKNETMAIGGPWSRSVDGDNPSKDPSVLIKTAIRTCKALTGIDLSSCTQWYRFVELYYRRAESTHKGNYVAARVETVVLFLPDVWSCLPTRLEWDELQLSYKQKLELKLKLDIMAESDDTTAAADEKEEENTTDKCEPTHYSLLDPKSMGIGNLKNELKARNMNYKGLKSQLVARLTKVLKGEMEKTVDEPNTLKESQAIESLMEETKYKGGGRNKDEKEITSLEKRYALPEEPHIIVHPSPTAKSGKFDCTTMSLSLLLDYRPEDTKEHSFEVSLFAELFNEMLIRDFGFNIFKALYNLPENLKDKVYQKRKYDRKQQKDEEKKKHTTEEDAIKEEKTKLDSMAKENKDTINNESEEDYNEGCDKQNRERHKKEKVKLVTKYKQLLLSFVYFDQTHCGYIFDKDIEDLLYILGLNLSRAQVRKLVGKVITRDSLHYRKLTDKPFDEEIITTNKSVKEFNIDLALGNKKLLPIFQEEKNLSNVTKNNGMILFGGALMDVGKLQLQLERSEQARIEIESKMVELKKENLKLFEKNHKLNSNIKNLDSELNRYKEKLKHTENIFSKVSTSSKIYQNIILDIKEKIEPIINTINKEEKEQNQEESKTRWI</sequence>
<protein>
    <recommendedName>
        <fullName evidence="7">DBC1/CARP1 catalytically inactive NUDIX hydrolase domain-containing protein</fullName>
    </recommendedName>
</protein>
<evidence type="ECO:0000313" key="9">
    <source>
        <dbReference type="Proteomes" id="UP001154078"/>
    </source>
</evidence>
<dbReference type="InterPro" id="IPR045353">
    <property type="entry name" value="LAIKA"/>
</dbReference>
<dbReference type="SUPFAM" id="SSF68906">
    <property type="entry name" value="SAP domain"/>
    <property type="match status" value="1"/>
</dbReference>
<dbReference type="EMBL" id="OV121137">
    <property type="protein sequence ID" value="CAH0558663.1"/>
    <property type="molecule type" value="Genomic_DNA"/>
</dbReference>
<dbReference type="SMART" id="SM01122">
    <property type="entry name" value="DBC1"/>
    <property type="match status" value="1"/>
</dbReference>
<organism evidence="8 9">
    <name type="scientific">Brassicogethes aeneus</name>
    <name type="common">Rape pollen beetle</name>
    <name type="synonym">Meligethes aeneus</name>
    <dbReference type="NCBI Taxonomy" id="1431903"/>
    <lineage>
        <taxon>Eukaryota</taxon>
        <taxon>Metazoa</taxon>
        <taxon>Ecdysozoa</taxon>
        <taxon>Arthropoda</taxon>
        <taxon>Hexapoda</taxon>
        <taxon>Insecta</taxon>
        <taxon>Pterygota</taxon>
        <taxon>Neoptera</taxon>
        <taxon>Endopterygota</taxon>
        <taxon>Coleoptera</taxon>
        <taxon>Polyphaga</taxon>
        <taxon>Cucujiformia</taxon>
        <taxon>Nitidulidae</taxon>
        <taxon>Meligethinae</taxon>
        <taxon>Brassicogethes</taxon>
    </lineage>
</organism>
<evidence type="ECO:0000313" key="8">
    <source>
        <dbReference type="EMBL" id="CAH0558663.1"/>
    </source>
</evidence>
<evidence type="ECO:0000259" key="7">
    <source>
        <dbReference type="SMART" id="SM01122"/>
    </source>
</evidence>
<proteinExistence type="predicted"/>
<feature type="compositionally biased region" description="Basic and acidic residues" evidence="6">
    <location>
        <begin position="731"/>
        <end position="767"/>
    </location>
</feature>
<dbReference type="Pfam" id="PF19256">
    <property type="entry name" value="LAIKA"/>
    <property type="match status" value="1"/>
</dbReference>
<dbReference type="Pfam" id="PF14444">
    <property type="entry name" value="S1-like"/>
    <property type="match status" value="1"/>
</dbReference>
<dbReference type="InterPro" id="IPR025223">
    <property type="entry name" value="S1-like_RNA-bd_dom"/>
</dbReference>
<dbReference type="OrthoDB" id="21006at2759"/>
<dbReference type="Proteomes" id="UP001154078">
    <property type="component" value="Chromosome 6"/>
</dbReference>
<dbReference type="AlphaFoldDB" id="A0A9P0FK96"/>
<evidence type="ECO:0000256" key="3">
    <source>
        <dbReference type="ARBA" id="ARBA00022553"/>
    </source>
</evidence>
<dbReference type="PANTHER" id="PTHR14304">
    <property type="entry name" value="CELL DIVISION CYCLE AND APOPTOSIS REGULATOR PROTEIN"/>
    <property type="match status" value="1"/>
</dbReference>
<dbReference type="InterPro" id="IPR025224">
    <property type="entry name" value="CCAR1/CCAR2"/>
</dbReference>
<keyword evidence="9" id="KW-1185">Reference proteome</keyword>
<accession>A0A9P0FK96</accession>
<reference evidence="8" key="1">
    <citation type="submission" date="2021-12" db="EMBL/GenBank/DDBJ databases">
        <authorList>
            <person name="King R."/>
        </authorList>
    </citation>
    <scope>NUCLEOTIDE SEQUENCE</scope>
</reference>
<name>A0A9P0FK96_BRAAE</name>
<feature type="region of interest" description="Disordered" evidence="6">
    <location>
        <begin position="1"/>
        <end position="22"/>
    </location>
</feature>
<dbReference type="GO" id="GO:0005634">
    <property type="term" value="C:nucleus"/>
    <property type="evidence" value="ECO:0007669"/>
    <property type="project" value="TreeGrafter"/>
</dbReference>
<dbReference type="GO" id="GO:0006355">
    <property type="term" value="P:regulation of DNA-templated transcription"/>
    <property type="evidence" value="ECO:0007669"/>
    <property type="project" value="InterPro"/>
</dbReference>
<keyword evidence="4 5" id="KW-0175">Coiled coil</keyword>
<keyword evidence="3" id="KW-0597">Phosphoprotein</keyword>
<dbReference type="PANTHER" id="PTHR14304:SF11">
    <property type="entry name" value="SAP DOMAIN-CONTAINING PROTEIN"/>
    <property type="match status" value="1"/>
</dbReference>
<comment type="subcellular location">
    <subcellularLocation>
        <location evidence="1">Cytoplasm</location>
    </subcellularLocation>
</comment>
<dbReference type="Gene3D" id="1.10.720.30">
    <property type="entry name" value="SAP domain"/>
    <property type="match status" value="1"/>
</dbReference>
<dbReference type="InterPro" id="IPR025954">
    <property type="entry name" value="DBC1/CARP1_inactive_NUDIX"/>
</dbReference>